<keyword evidence="7" id="KW-1185">Reference proteome</keyword>
<comment type="similarity">
    <text evidence="1">Belongs to the ABC transporter superfamily.</text>
</comment>
<dbReference type="FunFam" id="3.40.50.300:FF:000134">
    <property type="entry name" value="Iron-enterobactin ABC transporter ATP-binding protein"/>
    <property type="match status" value="1"/>
</dbReference>
<dbReference type="KEGG" id="hmr:Hipma_1039"/>
<name>F2LW71_HIPMA</name>
<evidence type="ECO:0000256" key="1">
    <source>
        <dbReference type="ARBA" id="ARBA00005417"/>
    </source>
</evidence>
<accession>F2LW71</accession>
<dbReference type="STRING" id="760142.Hipma_1039"/>
<sequence>MIIAKNLTVKIGNKIILDGVSFEVKKGEFVAIIGPNGAGKTTLIKTLLGLIRPTRGDVKISGLLPDEYIKLKNGIGYLPQKAIVNWSMPLRVLDVVLIERLKPFGLFRGYTKKDIEAAMHWLSRFGVEDKAFSYIRDLSGGQQQRVSLARCMINSPEILVLDEPNTAIDAVYNSMIYEILRDLSSQNNITIIMVTHDIGAVSAYVDEVMCLNVKLHCHGKPSTIDYSHMLKTVYGDGMNIMLHSEACKNCKWGGNG</sequence>
<dbReference type="EC" id="3.6.3.28" evidence="6"/>
<dbReference type="SMART" id="SM00382">
    <property type="entry name" value="AAA"/>
    <property type="match status" value="1"/>
</dbReference>
<dbReference type="Proteomes" id="UP000008139">
    <property type="component" value="Chromosome"/>
</dbReference>
<reference evidence="7" key="2">
    <citation type="submission" date="2011-03" db="EMBL/GenBank/DDBJ databases">
        <title>The complete genome of Hippea maritima DSM 10411.</title>
        <authorList>
            <consortium name="US DOE Joint Genome Institute (JGI-PGF)"/>
            <person name="Lucas S."/>
            <person name="Copeland A."/>
            <person name="Lapidus A."/>
            <person name="Bruce D."/>
            <person name="Goodwin L."/>
            <person name="Pitluck S."/>
            <person name="Peters L."/>
            <person name="Kyrpides N."/>
            <person name="Mavromatis K."/>
            <person name="Pagani I."/>
            <person name="Ivanova N."/>
            <person name="Mikhailova N."/>
            <person name="Lu M."/>
            <person name="Detter J.C."/>
            <person name="Tapia R."/>
            <person name="Han C."/>
            <person name="Land M."/>
            <person name="Hauser L."/>
            <person name="Markowitz V."/>
            <person name="Cheng J.-F."/>
            <person name="Hugenholtz P."/>
            <person name="Woyke T."/>
            <person name="Wu D."/>
            <person name="Spring S."/>
            <person name="Schroeder M."/>
            <person name="Brambilla E."/>
            <person name="Klenk H.-P."/>
            <person name="Eisen J.A."/>
        </authorList>
    </citation>
    <scope>NUCLEOTIDE SEQUENCE [LARGE SCALE GENOMIC DNA]</scope>
    <source>
        <strain evidence="7">ATCC 700847 / DSM 10411 / MH2</strain>
    </source>
</reference>
<organism evidence="6 7">
    <name type="scientific">Hippea maritima (strain ATCC 700847 / DSM 10411 / MH2)</name>
    <dbReference type="NCBI Taxonomy" id="760142"/>
    <lineage>
        <taxon>Bacteria</taxon>
        <taxon>Pseudomonadati</taxon>
        <taxon>Campylobacterota</taxon>
        <taxon>Desulfurellia</taxon>
        <taxon>Desulfurellales</taxon>
        <taxon>Hippeaceae</taxon>
        <taxon>Hippea</taxon>
    </lineage>
</organism>
<reference evidence="6 7" key="1">
    <citation type="journal article" date="2011" name="Stand. Genomic Sci.">
        <title>Complete genome sequence of the thermophilic sulfur-reducer Hippea maritima type strain (MH(2)).</title>
        <authorList>
            <person name="Huntemann M."/>
            <person name="Lu M."/>
            <person name="Nolan M."/>
            <person name="Lapidus A."/>
            <person name="Lucas S."/>
            <person name="Hammon N."/>
            <person name="Deshpande S."/>
            <person name="Cheng J.F."/>
            <person name="Tapia R."/>
            <person name="Han C."/>
            <person name="Goodwin L."/>
            <person name="Pitluck S."/>
            <person name="Liolios K."/>
            <person name="Pagani I."/>
            <person name="Ivanova N."/>
            <person name="Ovchinikova G."/>
            <person name="Pati A."/>
            <person name="Chen A."/>
            <person name="Palaniappan K."/>
            <person name="Land M."/>
            <person name="Hauser L."/>
            <person name="Jeffries C.D."/>
            <person name="Detter J.C."/>
            <person name="Brambilla E.M."/>
            <person name="Rohde M."/>
            <person name="Spring S."/>
            <person name="Goker M."/>
            <person name="Woyke T."/>
            <person name="Bristow J."/>
            <person name="Eisen J.A."/>
            <person name="Markowitz V."/>
            <person name="Hugenholtz P."/>
            <person name="Kyrpides N.C."/>
            <person name="Klenk H.P."/>
            <person name="Mavromatis K."/>
        </authorList>
    </citation>
    <scope>NUCLEOTIDE SEQUENCE [LARGE SCALE GENOMIC DNA]</scope>
    <source>
        <strain evidence="7">ATCC 700847 / DSM 10411 / MH2</strain>
    </source>
</reference>
<proteinExistence type="inferred from homology"/>
<dbReference type="InterPro" id="IPR017871">
    <property type="entry name" value="ABC_transporter-like_CS"/>
</dbReference>
<dbReference type="RefSeq" id="WP_013682044.1">
    <property type="nucleotide sequence ID" value="NC_015318.1"/>
</dbReference>
<evidence type="ECO:0000256" key="2">
    <source>
        <dbReference type="ARBA" id="ARBA00022448"/>
    </source>
</evidence>
<feature type="domain" description="ABC transporter" evidence="5">
    <location>
        <begin position="2"/>
        <end position="238"/>
    </location>
</feature>
<dbReference type="PROSITE" id="PS50893">
    <property type="entry name" value="ABC_TRANSPORTER_2"/>
    <property type="match status" value="1"/>
</dbReference>
<dbReference type="OrthoDB" id="9809450at2"/>
<keyword evidence="4" id="KW-0067">ATP-binding</keyword>
<dbReference type="GO" id="GO:0016887">
    <property type="term" value="F:ATP hydrolysis activity"/>
    <property type="evidence" value="ECO:0007669"/>
    <property type="project" value="InterPro"/>
</dbReference>
<dbReference type="InterPro" id="IPR050153">
    <property type="entry name" value="Metal_Ion_Import_ABC"/>
</dbReference>
<dbReference type="InterPro" id="IPR003439">
    <property type="entry name" value="ABC_transporter-like_ATP-bd"/>
</dbReference>
<dbReference type="Gene3D" id="3.40.50.300">
    <property type="entry name" value="P-loop containing nucleotide triphosphate hydrolases"/>
    <property type="match status" value="1"/>
</dbReference>
<dbReference type="InterPro" id="IPR027417">
    <property type="entry name" value="P-loop_NTPase"/>
</dbReference>
<dbReference type="GO" id="GO:0005524">
    <property type="term" value="F:ATP binding"/>
    <property type="evidence" value="ECO:0007669"/>
    <property type="project" value="UniProtKB-KW"/>
</dbReference>
<protein>
    <submittedName>
        <fullName evidence="6">Phosphonate-transporting ATPase</fullName>
        <ecNumber evidence="6">3.6.3.28</ecNumber>
    </submittedName>
</protein>
<evidence type="ECO:0000313" key="6">
    <source>
        <dbReference type="EMBL" id="AEA34005.1"/>
    </source>
</evidence>
<keyword evidence="6" id="KW-0378">Hydrolase</keyword>
<evidence type="ECO:0000256" key="4">
    <source>
        <dbReference type="ARBA" id="ARBA00022840"/>
    </source>
</evidence>
<dbReference type="HOGENOM" id="CLU_000604_1_11_7"/>
<dbReference type="CDD" id="cd03235">
    <property type="entry name" value="ABC_Metallic_Cations"/>
    <property type="match status" value="1"/>
</dbReference>
<evidence type="ECO:0000259" key="5">
    <source>
        <dbReference type="PROSITE" id="PS50893"/>
    </source>
</evidence>
<dbReference type="Pfam" id="PF00005">
    <property type="entry name" value="ABC_tran"/>
    <property type="match status" value="1"/>
</dbReference>
<dbReference type="PROSITE" id="PS00211">
    <property type="entry name" value="ABC_TRANSPORTER_1"/>
    <property type="match status" value="1"/>
</dbReference>
<dbReference type="PANTHER" id="PTHR42734:SF17">
    <property type="entry name" value="METAL TRANSPORT SYSTEM ATP-BINDING PROTEIN TM_0124-RELATED"/>
    <property type="match status" value="1"/>
</dbReference>
<dbReference type="FunCoup" id="F2LW71">
    <property type="interactions" value="104"/>
</dbReference>
<dbReference type="eggNOG" id="COG1121">
    <property type="taxonomic scope" value="Bacteria"/>
</dbReference>
<gene>
    <name evidence="6" type="ordered locus">Hipma_1039</name>
</gene>
<dbReference type="AlphaFoldDB" id="F2LW71"/>
<dbReference type="SUPFAM" id="SSF52540">
    <property type="entry name" value="P-loop containing nucleoside triphosphate hydrolases"/>
    <property type="match status" value="1"/>
</dbReference>
<dbReference type="PANTHER" id="PTHR42734">
    <property type="entry name" value="METAL TRANSPORT SYSTEM ATP-BINDING PROTEIN TM_0124-RELATED"/>
    <property type="match status" value="1"/>
</dbReference>
<dbReference type="EMBL" id="CP002606">
    <property type="protein sequence ID" value="AEA34005.1"/>
    <property type="molecule type" value="Genomic_DNA"/>
</dbReference>
<evidence type="ECO:0000313" key="7">
    <source>
        <dbReference type="Proteomes" id="UP000008139"/>
    </source>
</evidence>
<evidence type="ECO:0000256" key="3">
    <source>
        <dbReference type="ARBA" id="ARBA00022741"/>
    </source>
</evidence>
<dbReference type="InParanoid" id="F2LW71"/>
<keyword evidence="3" id="KW-0547">Nucleotide-binding</keyword>
<keyword evidence="2" id="KW-0813">Transport</keyword>
<dbReference type="InterPro" id="IPR003593">
    <property type="entry name" value="AAA+_ATPase"/>
</dbReference>